<reference evidence="9 10" key="1">
    <citation type="journal article" date="2017" name="Int. J. Syst. Evol. Microbiol.">
        <title>Jeotgalibaca porci sp. nov. and Jeotgalibaca arthritidis sp. nov., isolated from pigs, and emended description of the genus Jeotgalibaca.</title>
        <authorList>
            <person name="Zamora L."/>
            <person name="Perez-Sancho M."/>
            <person name="Dominguez L."/>
            <person name="Fernandez-Garayzabal J.F."/>
            <person name="Vela A.I."/>
        </authorList>
    </citation>
    <scope>NUCLEOTIDE SEQUENCE [LARGE SCALE GENOMIC DNA]</scope>
    <source>
        <strain evidence="9 10">CECT 9157</strain>
    </source>
</reference>
<keyword evidence="10" id="KW-1185">Reference proteome</keyword>
<dbReference type="RefSeq" id="WP_166160943.1">
    <property type="nucleotide sequence ID" value="NZ_CP049740.1"/>
</dbReference>
<gene>
    <name evidence="9" type="ORF">G7057_02035</name>
</gene>
<dbReference type="AlphaFoldDB" id="A0A6G7K804"/>
<dbReference type="PANTHER" id="PTHR30506:SF3">
    <property type="entry name" value="UPF0126 INNER MEMBRANE PROTEIN YADS-RELATED"/>
    <property type="match status" value="1"/>
</dbReference>
<evidence type="ECO:0000256" key="4">
    <source>
        <dbReference type="ARBA" id="ARBA00022692"/>
    </source>
</evidence>
<accession>A0A6G7K804</accession>
<keyword evidence="4 7" id="KW-0812">Transmembrane</keyword>
<evidence type="ECO:0000259" key="8">
    <source>
        <dbReference type="Pfam" id="PF03458"/>
    </source>
</evidence>
<comment type="subcellular location">
    <subcellularLocation>
        <location evidence="1">Cell membrane</location>
        <topology evidence="1">Multi-pass membrane protein</topology>
    </subcellularLocation>
</comment>
<feature type="transmembrane region" description="Helical" evidence="7">
    <location>
        <begin position="6"/>
        <end position="23"/>
    </location>
</feature>
<feature type="transmembrane region" description="Helical" evidence="7">
    <location>
        <begin position="30"/>
        <end position="52"/>
    </location>
</feature>
<sequence>MTWEILSIIGTIAFAVSGTLIAIEEDFDIFGFYILGFTTAFGGGLIRNLVIGIPVQNIWMQSSLFKIAFLVITLVFFLPNIWRGHLRSSIVFFDAVGLAAFAIQGAKAAMSFDAPLISITLAAILTGAGGGMLRDIFAGRKPMIFHSEIYAIWAGVAGMIVGLNLVESSVLTVVLLGVIVLLRVASVHYNWNLPRYFYR</sequence>
<keyword evidence="5 7" id="KW-1133">Transmembrane helix</keyword>
<dbReference type="PANTHER" id="PTHR30506">
    <property type="entry name" value="INNER MEMBRANE PROTEIN"/>
    <property type="match status" value="1"/>
</dbReference>
<dbReference type="Pfam" id="PF03458">
    <property type="entry name" value="Gly_transporter"/>
    <property type="match status" value="2"/>
</dbReference>
<dbReference type="GO" id="GO:0005886">
    <property type="term" value="C:plasma membrane"/>
    <property type="evidence" value="ECO:0007669"/>
    <property type="project" value="UniProtKB-SubCell"/>
</dbReference>
<feature type="transmembrane region" description="Helical" evidence="7">
    <location>
        <begin position="149"/>
        <end position="166"/>
    </location>
</feature>
<feature type="transmembrane region" description="Helical" evidence="7">
    <location>
        <begin position="116"/>
        <end position="137"/>
    </location>
</feature>
<evidence type="ECO:0000256" key="7">
    <source>
        <dbReference type="SAM" id="Phobius"/>
    </source>
</evidence>
<feature type="domain" description="Glycine transporter" evidence="8">
    <location>
        <begin position="92"/>
        <end position="161"/>
    </location>
</feature>
<evidence type="ECO:0000256" key="6">
    <source>
        <dbReference type="ARBA" id="ARBA00023136"/>
    </source>
</evidence>
<evidence type="ECO:0000313" key="10">
    <source>
        <dbReference type="Proteomes" id="UP000501451"/>
    </source>
</evidence>
<dbReference type="InterPro" id="IPR005115">
    <property type="entry name" value="Gly_transporter"/>
</dbReference>
<feature type="transmembrane region" description="Helical" evidence="7">
    <location>
        <begin position="58"/>
        <end position="78"/>
    </location>
</feature>
<evidence type="ECO:0000256" key="2">
    <source>
        <dbReference type="ARBA" id="ARBA00008193"/>
    </source>
</evidence>
<proteinExistence type="inferred from homology"/>
<dbReference type="Proteomes" id="UP000501451">
    <property type="component" value="Chromosome"/>
</dbReference>
<feature type="transmembrane region" description="Helical" evidence="7">
    <location>
        <begin position="172"/>
        <end position="191"/>
    </location>
</feature>
<comment type="similarity">
    <text evidence="2">Belongs to the UPF0126 family.</text>
</comment>
<evidence type="ECO:0000256" key="1">
    <source>
        <dbReference type="ARBA" id="ARBA00004651"/>
    </source>
</evidence>
<protein>
    <submittedName>
        <fullName evidence="9">Trimeric intracellular cation channel family protein</fullName>
    </submittedName>
</protein>
<keyword evidence="3" id="KW-1003">Cell membrane</keyword>
<organism evidence="9 10">
    <name type="scientific">Jeotgalibaca arthritidis</name>
    <dbReference type="NCBI Taxonomy" id="1868794"/>
    <lineage>
        <taxon>Bacteria</taxon>
        <taxon>Bacillati</taxon>
        <taxon>Bacillota</taxon>
        <taxon>Bacilli</taxon>
        <taxon>Lactobacillales</taxon>
        <taxon>Carnobacteriaceae</taxon>
        <taxon>Jeotgalibaca</taxon>
    </lineage>
</organism>
<keyword evidence="6 7" id="KW-0472">Membrane</keyword>
<name>A0A6G7K804_9LACT</name>
<feature type="domain" description="Glycine transporter" evidence="8">
    <location>
        <begin position="5"/>
        <end position="78"/>
    </location>
</feature>
<evidence type="ECO:0000313" key="9">
    <source>
        <dbReference type="EMBL" id="QII81372.1"/>
    </source>
</evidence>
<dbReference type="KEGG" id="jar:G7057_02035"/>
<evidence type="ECO:0000256" key="3">
    <source>
        <dbReference type="ARBA" id="ARBA00022475"/>
    </source>
</evidence>
<dbReference type="EMBL" id="CP049740">
    <property type="protein sequence ID" value="QII81372.1"/>
    <property type="molecule type" value="Genomic_DNA"/>
</dbReference>
<evidence type="ECO:0000256" key="5">
    <source>
        <dbReference type="ARBA" id="ARBA00022989"/>
    </source>
</evidence>